<dbReference type="Proteomes" id="UP000269721">
    <property type="component" value="Unassembled WGS sequence"/>
</dbReference>
<protein>
    <submittedName>
        <fullName evidence="1">Uncharacterized protein</fullName>
    </submittedName>
</protein>
<dbReference type="AlphaFoldDB" id="A0A4V1IPF8"/>
<name>A0A4V1IPF8_9FUNG</name>
<sequence length="323" mass="35360">MTSWGVTDWFNSVVSGMKASAMITPTQEEVNGTVAKTKFLAATAAALPGELVWPDGTSMMMDMTPRYKFANTFSEFPGCNQVDARGGDDRVGITEADNWTVEAAPFTRGSELAALFPTTAGFLAHYATLSLDERLELLPRVRVALAALWLKEFTAEELGALRAFLLCRGLNYLVNPGMSTPACRWLWSHDTYLADAATPFKDGSFMAVLFPTLETVADALATYPVEVQTNLLAHFPMTVGREILECQDFARRAAVALYDYKVVQDLLGFIGGEAGRFGPRVKYVAARYLCLLDMSTFFALQANHDAIASGWTVDKMVIFPAVV</sequence>
<evidence type="ECO:0000313" key="2">
    <source>
        <dbReference type="Proteomes" id="UP000269721"/>
    </source>
</evidence>
<reference evidence="2" key="1">
    <citation type="journal article" date="2018" name="Nat. Microbiol.">
        <title>Leveraging single-cell genomics to expand the fungal tree of life.</title>
        <authorList>
            <person name="Ahrendt S.R."/>
            <person name="Quandt C.A."/>
            <person name="Ciobanu D."/>
            <person name="Clum A."/>
            <person name="Salamov A."/>
            <person name="Andreopoulos B."/>
            <person name="Cheng J.F."/>
            <person name="Woyke T."/>
            <person name="Pelin A."/>
            <person name="Henrissat B."/>
            <person name="Reynolds N.K."/>
            <person name="Benny G.L."/>
            <person name="Smith M.E."/>
            <person name="James T.Y."/>
            <person name="Grigoriev I.V."/>
        </authorList>
    </citation>
    <scope>NUCLEOTIDE SEQUENCE [LARGE SCALE GENOMIC DNA]</scope>
</reference>
<accession>A0A4V1IPF8</accession>
<dbReference type="EMBL" id="ML001926">
    <property type="protein sequence ID" value="RKO82907.1"/>
    <property type="molecule type" value="Genomic_DNA"/>
</dbReference>
<keyword evidence="2" id="KW-1185">Reference proteome</keyword>
<organism evidence="1 2">
    <name type="scientific">Blyttiomyces helicus</name>
    <dbReference type="NCBI Taxonomy" id="388810"/>
    <lineage>
        <taxon>Eukaryota</taxon>
        <taxon>Fungi</taxon>
        <taxon>Fungi incertae sedis</taxon>
        <taxon>Chytridiomycota</taxon>
        <taxon>Chytridiomycota incertae sedis</taxon>
        <taxon>Chytridiomycetes</taxon>
        <taxon>Chytridiomycetes incertae sedis</taxon>
        <taxon>Blyttiomyces</taxon>
    </lineage>
</organism>
<evidence type="ECO:0000313" key="1">
    <source>
        <dbReference type="EMBL" id="RKO82907.1"/>
    </source>
</evidence>
<gene>
    <name evidence="1" type="ORF">BDK51DRAFT_35302</name>
</gene>
<proteinExistence type="predicted"/>